<dbReference type="GeneID" id="28995665"/>
<dbReference type="OrthoDB" id="2287131at2759"/>
<gene>
    <name evidence="1" type="ORF">PHYBLDRAFT_163239</name>
</gene>
<dbReference type="InParanoid" id="A0A167QSZ8"/>
<evidence type="ECO:0000313" key="1">
    <source>
        <dbReference type="EMBL" id="OAD80211.1"/>
    </source>
</evidence>
<dbReference type="VEuPathDB" id="FungiDB:PHYBLDRAFT_163239"/>
<evidence type="ECO:0000313" key="2">
    <source>
        <dbReference type="Proteomes" id="UP000077315"/>
    </source>
</evidence>
<keyword evidence="2" id="KW-1185">Reference proteome</keyword>
<accession>A0A167QSZ8</accession>
<sequence>MTGIAYQYSLEFRDNSEEPKDLNFDSDNFYNPENSDYESLEKREHFFIEISQVIKNNEAIKPEIFCNVLSSEISAVRLLLLYKKKYFKQNEVLIFKQEGSKKFLIFWPITMLTGF</sequence>
<name>A0A167QSZ8_PHYB8</name>
<protein>
    <submittedName>
        <fullName evidence="1">Uncharacterized protein</fullName>
    </submittedName>
</protein>
<dbReference type="EMBL" id="KV440972">
    <property type="protein sequence ID" value="OAD80211.1"/>
    <property type="molecule type" value="Genomic_DNA"/>
</dbReference>
<reference evidence="2" key="1">
    <citation type="submission" date="2015-06" db="EMBL/GenBank/DDBJ databases">
        <title>Expansion of signal transduction pathways in fungi by whole-genome duplication.</title>
        <authorList>
            <consortium name="DOE Joint Genome Institute"/>
            <person name="Corrochano L.M."/>
            <person name="Kuo A."/>
            <person name="Marcet-Houben M."/>
            <person name="Polaino S."/>
            <person name="Salamov A."/>
            <person name="Villalobos J.M."/>
            <person name="Alvarez M.I."/>
            <person name="Avalos J."/>
            <person name="Benito E.P."/>
            <person name="Benoit I."/>
            <person name="Burger G."/>
            <person name="Camino L.P."/>
            <person name="Canovas D."/>
            <person name="Cerda-Olmedo E."/>
            <person name="Cheng J.-F."/>
            <person name="Dominguez A."/>
            <person name="Elias M."/>
            <person name="Eslava A.P."/>
            <person name="Glaser F."/>
            <person name="Grimwood J."/>
            <person name="Gutierrez G."/>
            <person name="Heitman J."/>
            <person name="Henrissat B."/>
            <person name="Iturriaga E.A."/>
            <person name="Lang B.F."/>
            <person name="Lavin J.L."/>
            <person name="Lee S."/>
            <person name="Li W."/>
            <person name="Lindquist E."/>
            <person name="Lopez-Garcia S."/>
            <person name="Luque E.M."/>
            <person name="Marcos A.T."/>
            <person name="Martin J."/>
            <person name="McCluskey K."/>
            <person name="Medina H.R."/>
            <person name="Miralles-Duran A."/>
            <person name="Miyazaki A."/>
            <person name="Munoz-Torres E."/>
            <person name="Oguiza J.A."/>
            <person name="Ohm R."/>
            <person name="Olmedo M."/>
            <person name="Orejas M."/>
            <person name="Ortiz-Castellanos L."/>
            <person name="Pisabarro A.G."/>
            <person name="Rodriguez-Romero J."/>
            <person name="Ruiz-Herrera J."/>
            <person name="Ruiz-Vazquez R."/>
            <person name="Sanz C."/>
            <person name="Schackwitz W."/>
            <person name="Schmutz J."/>
            <person name="Shahriari M."/>
            <person name="Shelest E."/>
            <person name="Silva-Franco F."/>
            <person name="Soanes D."/>
            <person name="Syed K."/>
            <person name="Tagua V.G."/>
            <person name="Talbot N.J."/>
            <person name="Thon M."/>
            <person name="De vries R.P."/>
            <person name="Wiebenga A."/>
            <person name="Yadav J.S."/>
            <person name="Braun E.L."/>
            <person name="Baker S."/>
            <person name="Garre V."/>
            <person name="Horwitz B."/>
            <person name="Torres-Martinez S."/>
            <person name="Idnurm A."/>
            <person name="Herrera-Estrella A."/>
            <person name="Gabaldon T."/>
            <person name="Grigoriev I.V."/>
        </authorList>
    </citation>
    <scope>NUCLEOTIDE SEQUENCE [LARGE SCALE GENOMIC DNA]</scope>
    <source>
        <strain evidence="2">NRRL 1555(-)</strain>
    </source>
</reference>
<proteinExistence type="predicted"/>
<dbReference type="Proteomes" id="UP000077315">
    <property type="component" value="Unassembled WGS sequence"/>
</dbReference>
<organism evidence="1 2">
    <name type="scientific">Phycomyces blakesleeanus (strain ATCC 8743b / DSM 1359 / FGSC 10004 / NBRC 33097 / NRRL 1555)</name>
    <dbReference type="NCBI Taxonomy" id="763407"/>
    <lineage>
        <taxon>Eukaryota</taxon>
        <taxon>Fungi</taxon>
        <taxon>Fungi incertae sedis</taxon>
        <taxon>Mucoromycota</taxon>
        <taxon>Mucoromycotina</taxon>
        <taxon>Mucoromycetes</taxon>
        <taxon>Mucorales</taxon>
        <taxon>Phycomycetaceae</taxon>
        <taxon>Phycomyces</taxon>
    </lineage>
</organism>
<dbReference type="AlphaFoldDB" id="A0A167QSZ8"/>
<dbReference type="RefSeq" id="XP_018298251.1">
    <property type="nucleotide sequence ID" value="XM_018434759.1"/>
</dbReference>